<reference evidence="1 2" key="1">
    <citation type="submission" date="2016-07" db="EMBL/GenBank/DDBJ databases">
        <title>Draft genome of the white-rot fungus Obba rivulosa 3A-2.</title>
        <authorList>
            <consortium name="DOE Joint Genome Institute"/>
            <person name="Miettinen O."/>
            <person name="Riley R."/>
            <person name="Acob R."/>
            <person name="Barry K."/>
            <person name="Cullen D."/>
            <person name="De Vries R."/>
            <person name="Hainaut M."/>
            <person name="Hatakka A."/>
            <person name="Henrissat B."/>
            <person name="Hilden K."/>
            <person name="Kuo R."/>
            <person name="Labutti K."/>
            <person name="Lipzen A."/>
            <person name="Makela M.R."/>
            <person name="Sandor L."/>
            <person name="Spatafora J.W."/>
            <person name="Grigoriev I.V."/>
            <person name="Hibbett D.S."/>
        </authorList>
    </citation>
    <scope>NUCLEOTIDE SEQUENCE [LARGE SCALE GENOMIC DNA]</scope>
    <source>
        <strain evidence="1 2">3A-2</strain>
    </source>
</reference>
<dbReference type="OrthoDB" id="2785498at2759"/>
<dbReference type="AlphaFoldDB" id="A0A8E2J3J4"/>
<dbReference type="EMBL" id="KV722348">
    <property type="protein sequence ID" value="OCH94022.1"/>
    <property type="molecule type" value="Genomic_DNA"/>
</dbReference>
<evidence type="ECO:0000313" key="2">
    <source>
        <dbReference type="Proteomes" id="UP000250043"/>
    </source>
</evidence>
<proteinExistence type="predicted"/>
<sequence length="157" mass="17611">MIRRKPAEPRAPPPLRARALSNVKAPPAAGGISKITPLLFLLLYLKGRVKAEGDKTAICEQNRTRLPNVQALEDRILATAPHLSKCVRDTAQSSLPTEFKAEMEAFLTKFKAQLLEAGWCALNLKRDRDAWKRKVLYLQTYPGSFSLFTPLESLEDH</sequence>
<keyword evidence="2" id="KW-1185">Reference proteome</keyword>
<accession>A0A8E2J3J4</accession>
<protein>
    <submittedName>
        <fullName evidence="1">Uncharacterized protein</fullName>
    </submittedName>
</protein>
<evidence type="ECO:0000313" key="1">
    <source>
        <dbReference type="EMBL" id="OCH94022.1"/>
    </source>
</evidence>
<organism evidence="1 2">
    <name type="scientific">Obba rivulosa</name>
    <dbReference type="NCBI Taxonomy" id="1052685"/>
    <lineage>
        <taxon>Eukaryota</taxon>
        <taxon>Fungi</taxon>
        <taxon>Dikarya</taxon>
        <taxon>Basidiomycota</taxon>
        <taxon>Agaricomycotina</taxon>
        <taxon>Agaricomycetes</taxon>
        <taxon>Polyporales</taxon>
        <taxon>Gelatoporiaceae</taxon>
        <taxon>Obba</taxon>
    </lineage>
</organism>
<dbReference type="Proteomes" id="UP000250043">
    <property type="component" value="Unassembled WGS sequence"/>
</dbReference>
<gene>
    <name evidence="1" type="ORF">OBBRIDRAFT_832186</name>
</gene>
<name>A0A8E2J3J4_9APHY</name>